<feature type="binding site" description="in other chain" evidence="14">
    <location>
        <position position="163"/>
    </location>
    <ligand>
        <name>ADP</name>
        <dbReference type="ChEBI" id="CHEBI:456216"/>
        <note>allosteric activator; ligand shared between dimeric partners</note>
    </ligand>
</feature>
<dbReference type="Gene3D" id="3.40.50.450">
    <property type="match status" value="1"/>
</dbReference>
<organism evidence="16 17">
    <name type="scientific">Fusobacterium nucleatum subsp. nucleatum (strain ATCC 25586 / DSM 15643 / BCRC 10681 / CIP 101130 / JCM 8532 / KCTC 2640 / LMG 13131 / VPI 4355)</name>
    <dbReference type="NCBI Taxonomy" id="190304"/>
    <lineage>
        <taxon>Bacteria</taxon>
        <taxon>Fusobacteriati</taxon>
        <taxon>Fusobacteriota</taxon>
        <taxon>Fusobacteriia</taxon>
        <taxon>Fusobacteriales</taxon>
        <taxon>Fusobacteriaceae</taxon>
        <taxon>Fusobacterium</taxon>
    </lineage>
</organism>
<dbReference type="Pfam" id="PF00365">
    <property type="entry name" value="PFK"/>
    <property type="match status" value="1"/>
</dbReference>
<keyword evidence="11 14" id="KW-0460">Magnesium</keyword>
<dbReference type="PIRSF" id="PIRSF000532">
    <property type="entry name" value="ATP_PFK_prok"/>
    <property type="match status" value="1"/>
</dbReference>
<evidence type="ECO:0000256" key="2">
    <source>
        <dbReference type="ARBA" id="ARBA00004496"/>
    </source>
</evidence>
<feature type="binding site" evidence="14">
    <location>
        <begin position="110"/>
        <end position="113"/>
    </location>
    <ligand>
        <name>ATP</name>
        <dbReference type="ChEBI" id="CHEBI:30616"/>
    </ligand>
</feature>
<evidence type="ECO:0000256" key="11">
    <source>
        <dbReference type="ARBA" id="ARBA00022842"/>
    </source>
</evidence>
<feature type="binding site" evidence="14">
    <location>
        <position position="171"/>
    </location>
    <ligand>
        <name>substrate</name>
        <note>ligand shared between dimeric partners</note>
    </ligand>
</feature>
<keyword evidence="5 14" id="KW-0021">Allosteric enzyme</keyword>
<feature type="binding site" evidence="14">
    <location>
        <position position="111"/>
    </location>
    <ligand>
        <name>Mg(2+)</name>
        <dbReference type="ChEBI" id="CHEBI:18420"/>
        <note>catalytic</note>
    </ligand>
</feature>
<dbReference type="HAMAP" id="MF_00339">
    <property type="entry name" value="Phosphofructokinase_I_B1"/>
    <property type="match status" value="1"/>
</dbReference>
<dbReference type="PROSITE" id="PS00433">
    <property type="entry name" value="PHOSPHOFRUCTOKINASE"/>
    <property type="match status" value="1"/>
</dbReference>
<dbReference type="Proteomes" id="UP000241660">
    <property type="component" value="Chromosome"/>
</dbReference>
<dbReference type="InterPro" id="IPR012828">
    <property type="entry name" value="PFKA_ATP_prok"/>
</dbReference>
<evidence type="ECO:0000313" key="16">
    <source>
        <dbReference type="EMBL" id="AVQ14873.1"/>
    </source>
</evidence>
<feature type="binding site" description="in other chain" evidence="14">
    <location>
        <begin position="222"/>
        <end position="224"/>
    </location>
    <ligand>
        <name>ADP</name>
        <dbReference type="ChEBI" id="CHEBI:456216"/>
        <note>allosteric activator; ligand shared between dimeric partners</note>
    </ligand>
</feature>
<dbReference type="InterPro" id="IPR012003">
    <property type="entry name" value="ATP_PFK_prok-type"/>
</dbReference>
<comment type="pathway">
    <text evidence="3 14">Carbohydrate degradation; glycolysis; D-glyceraldehyde 3-phosphate and glycerone phosphate from D-glucose: step 3/4.</text>
</comment>
<comment type="cofactor">
    <cofactor evidence="1 14">
        <name>Mg(2+)</name>
        <dbReference type="ChEBI" id="CHEBI:18420"/>
    </cofactor>
</comment>
<evidence type="ECO:0000259" key="15">
    <source>
        <dbReference type="Pfam" id="PF00365"/>
    </source>
</evidence>
<keyword evidence="6 14" id="KW-0808">Transferase</keyword>
<dbReference type="InterPro" id="IPR000023">
    <property type="entry name" value="Phosphofructokinase_dom"/>
</dbReference>
<dbReference type="NCBIfam" id="NF002872">
    <property type="entry name" value="PRK03202.1"/>
    <property type="match status" value="1"/>
</dbReference>
<evidence type="ECO:0000256" key="6">
    <source>
        <dbReference type="ARBA" id="ARBA00022679"/>
    </source>
</evidence>
<dbReference type="InterPro" id="IPR035966">
    <property type="entry name" value="PKF_sf"/>
</dbReference>
<feature type="binding site" evidence="14">
    <location>
        <position position="252"/>
    </location>
    <ligand>
        <name>substrate</name>
        <note>ligand shared between dimeric partners</note>
    </ligand>
</feature>
<feature type="active site" description="Proton acceptor" evidence="14">
    <location>
        <position position="136"/>
    </location>
</feature>
<dbReference type="SUPFAM" id="SSF53784">
    <property type="entry name" value="Phosphofructokinase"/>
    <property type="match status" value="1"/>
</dbReference>
<evidence type="ECO:0000256" key="5">
    <source>
        <dbReference type="ARBA" id="ARBA00022533"/>
    </source>
</evidence>
<keyword evidence="4 14" id="KW-0963">Cytoplasm</keyword>
<protein>
    <recommendedName>
        <fullName evidence="14">ATP-dependent 6-phosphofructokinase</fullName>
        <shortName evidence="14">ATP-PFK</shortName>
        <shortName evidence="14">Phosphofructokinase</shortName>
        <ecNumber evidence="14">2.7.1.11</ecNumber>
    </recommendedName>
    <alternativeName>
        <fullName evidence="14">Phosphohexokinase</fullName>
    </alternativeName>
</protein>
<keyword evidence="17" id="KW-1185">Reference proteome</keyword>
<comment type="catalytic activity">
    <reaction evidence="13 14">
        <text>beta-D-fructose 6-phosphate + ATP = beta-D-fructose 1,6-bisphosphate + ADP + H(+)</text>
        <dbReference type="Rhea" id="RHEA:16109"/>
        <dbReference type="ChEBI" id="CHEBI:15378"/>
        <dbReference type="ChEBI" id="CHEBI:30616"/>
        <dbReference type="ChEBI" id="CHEBI:32966"/>
        <dbReference type="ChEBI" id="CHEBI:57634"/>
        <dbReference type="ChEBI" id="CHEBI:456216"/>
        <dbReference type="EC" id="2.7.1.11"/>
    </reaction>
</comment>
<dbReference type="InterPro" id="IPR022953">
    <property type="entry name" value="ATP_PFK"/>
</dbReference>
<keyword evidence="7 14" id="KW-0479">Metal-binding</keyword>
<comment type="function">
    <text evidence="14">Catalyzes the phosphorylation of D-fructose 6-phosphate to fructose 1,6-bisphosphate by ATP, the first committing step of glycolysis.</text>
</comment>
<feature type="binding site" evidence="14">
    <location>
        <begin position="80"/>
        <end position="81"/>
    </location>
    <ligand>
        <name>ATP</name>
        <dbReference type="ChEBI" id="CHEBI:30616"/>
    </ligand>
</feature>
<dbReference type="PANTHER" id="PTHR13697:SF4">
    <property type="entry name" value="ATP-DEPENDENT 6-PHOSPHOFRUCTOKINASE"/>
    <property type="match status" value="1"/>
</dbReference>
<evidence type="ECO:0000256" key="1">
    <source>
        <dbReference type="ARBA" id="ARBA00001946"/>
    </source>
</evidence>
<evidence type="ECO:0000256" key="14">
    <source>
        <dbReference type="HAMAP-Rule" id="MF_00339"/>
    </source>
</evidence>
<comment type="similarity">
    <text evidence="14">Belongs to the phosphofructokinase type A (PFKA) family. ATP-dependent PFK group I subfamily. Prokaryotic clade 'B1' sub-subfamily.</text>
</comment>
<evidence type="ECO:0000256" key="12">
    <source>
        <dbReference type="ARBA" id="ARBA00023152"/>
    </source>
</evidence>
<dbReference type="PRINTS" id="PR00476">
    <property type="entry name" value="PHFRCTKINASE"/>
</dbReference>
<dbReference type="EMBL" id="CP028101">
    <property type="protein sequence ID" value="AVQ14873.1"/>
    <property type="molecule type" value="Genomic_DNA"/>
</dbReference>
<feature type="binding site" description="in other chain" evidence="14">
    <location>
        <begin position="194"/>
        <end position="196"/>
    </location>
    <ligand>
        <name>ADP</name>
        <dbReference type="ChEBI" id="CHEBI:456216"/>
        <note>allosteric activator; ligand shared between dimeric partners</note>
    </ligand>
</feature>
<comment type="activity regulation">
    <text evidence="14">Allosterically activated by ADP and other diphosphonucleosides, and allosterically inhibited by phosphoenolpyruvate.</text>
</comment>
<dbReference type="EC" id="2.7.1.11" evidence="14"/>
<keyword evidence="9 14" id="KW-0418">Kinase</keyword>
<proteinExistence type="inferred from homology"/>
<feature type="binding site" description="in other chain" evidence="14">
    <location>
        <begin position="258"/>
        <end position="261"/>
    </location>
    <ligand>
        <name>substrate</name>
        <note>ligand shared between dimeric partners</note>
    </ligand>
</feature>
<comment type="subcellular location">
    <subcellularLocation>
        <location evidence="2 14">Cytoplasm</location>
    </subcellularLocation>
</comment>
<dbReference type="Gene3D" id="3.40.50.460">
    <property type="entry name" value="Phosphofructokinase domain"/>
    <property type="match status" value="1"/>
</dbReference>
<keyword evidence="10 14" id="KW-0067">ATP-binding</keyword>
<accession>A0ABM6TQ19</accession>
<feature type="binding site" description="in other chain" evidence="14">
    <location>
        <begin position="178"/>
        <end position="180"/>
    </location>
    <ligand>
        <name>substrate</name>
        <note>ligand shared between dimeric partners</note>
    </ligand>
</feature>
<gene>
    <name evidence="14 16" type="primary">pfkA</name>
    <name evidence="16" type="ORF">C7Y58_05095</name>
</gene>
<name>A0ABM6TQ19_FUSNN</name>
<evidence type="ECO:0000256" key="13">
    <source>
        <dbReference type="ARBA" id="ARBA00048070"/>
    </source>
</evidence>
<evidence type="ECO:0000313" key="17">
    <source>
        <dbReference type="Proteomes" id="UP000241660"/>
    </source>
</evidence>
<dbReference type="PANTHER" id="PTHR13697">
    <property type="entry name" value="PHOSPHOFRUCTOKINASE"/>
    <property type="match status" value="1"/>
</dbReference>
<comment type="subunit">
    <text evidence="14">Homotetramer.</text>
</comment>
<evidence type="ECO:0000256" key="3">
    <source>
        <dbReference type="ARBA" id="ARBA00004679"/>
    </source>
</evidence>
<keyword evidence="12 14" id="KW-0324">Glycolysis</keyword>
<evidence type="ECO:0000256" key="4">
    <source>
        <dbReference type="ARBA" id="ARBA00022490"/>
    </source>
</evidence>
<evidence type="ECO:0000256" key="7">
    <source>
        <dbReference type="ARBA" id="ARBA00022723"/>
    </source>
</evidence>
<keyword evidence="8 14" id="KW-0547">Nucleotide-binding</keyword>
<sequence>MRVKIKKMEKKLAILTSGGDAPGMNAAIRATAKIAEYYGFEVYGIRRGYLGMLNDEIFPMTGRFVSGIIDKGGTVLLTARSEEFKEARFREIAANNLKKKGINYLVVIGGDGSYRGANLLYKEHGIKVVGIPGTIDNDICGTDFTLGFDTCLNTILDAMSKIRDTATSHERTILIQVMGRRAGDLALHACIAGGGDGIMIPEMDNPIEMLALQLKERRKNGKLHDIVLVAEGVGNVLDIEEKLKGHINSEIRSVVLGHIQRGGTPSGFDRVLASRMAAKAVEVLNKGEAGVMVGIEKNEMVTHPLEEACSVDKRKSIEKDYELALLLSK</sequence>
<reference evidence="17" key="1">
    <citation type="journal article" date="2018" name="MSphere">
        <title>Fusobacterium Genomics Using MinION and Illumina Sequencing Enables Genome Completion and Correction.</title>
        <authorList>
            <person name="Todd S.M."/>
            <person name="Settlage R.E."/>
            <person name="Lahmers K.K."/>
            <person name="Slade D.J."/>
        </authorList>
    </citation>
    <scope>NUCLEOTIDE SEQUENCE [LARGE SCALE GENOMIC DNA]</scope>
    <source>
        <strain evidence="17">ATCC 25586</strain>
    </source>
</reference>
<feature type="domain" description="Phosphofructokinase" evidence="15">
    <location>
        <begin position="11"/>
        <end position="284"/>
    </location>
</feature>
<evidence type="ECO:0000256" key="10">
    <source>
        <dbReference type="ARBA" id="ARBA00022840"/>
    </source>
</evidence>
<dbReference type="InterPro" id="IPR015912">
    <property type="entry name" value="Phosphofructokinase_CS"/>
</dbReference>
<feature type="binding site" evidence="14">
    <location>
        <begin position="29"/>
        <end position="33"/>
    </location>
    <ligand>
        <name>ADP</name>
        <dbReference type="ChEBI" id="CHEBI:456216"/>
        <note>allosteric activator; ligand shared between dimeric partners</note>
    </ligand>
</feature>
<evidence type="ECO:0000256" key="8">
    <source>
        <dbReference type="ARBA" id="ARBA00022741"/>
    </source>
</evidence>
<feature type="binding site" description="in other chain" evidence="14">
    <location>
        <begin position="134"/>
        <end position="136"/>
    </location>
    <ligand>
        <name>substrate</name>
        <note>ligand shared between dimeric partners</note>
    </ligand>
</feature>
<feature type="binding site" evidence="14">
    <location>
        <position position="19"/>
    </location>
    <ligand>
        <name>ATP</name>
        <dbReference type="ChEBI" id="CHEBI:30616"/>
    </ligand>
</feature>
<comment type="caution">
    <text evidence="14">Lacks conserved residue(s) required for the propagation of feature annotation.</text>
</comment>
<feature type="binding site" description="in other chain" evidence="14">
    <location>
        <position position="231"/>
    </location>
    <ligand>
        <name>substrate</name>
        <note>ligand shared between dimeric partners</note>
    </ligand>
</feature>
<dbReference type="NCBIfam" id="TIGR02482">
    <property type="entry name" value="PFKA_ATP"/>
    <property type="match status" value="1"/>
</dbReference>
<evidence type="ECO:0000256" key="9">
    <source>
        <dbReference type="ARBA" id="ARBA00022777"/>
    </source>
</evidence>